<sequence length="156" mass="18169">MYAVAWWIILWKGVGRSRGMNDKTWRYLLIWDRCWSDQWRCRNEGLRCVATRRHTSGTGADLRTDYLEKTGCFIVTIKNKWRMFQCTANWSRARLILAFIVVGAQASRGVYSVFSDRRLTSMRKELTDGQTGFHGENQFDRGAISPLWGPDLIPDL</sequence>
<organism evidence="1 2">
    <name type="scientific">Gimesia maris</name>
    <dbReference type="NCBI Taxonomy" id="122"/>
    <lineage>
        <taxon>Bacteria</taxon>
        <taxon>Pseudomonadati</taxon>
        <taxon>Planctomycetota</taxon>
        <taxon>Planctomycetia</taxon>
        <taxon>Planctomycetales</taxon>
        <taxon>Planctomycetaceae</taxon>
        <taxon>Gimesia</taxon>
    </lineage>
</organism>
<keyword evidence="2" id="KW-1185">Reference proteome</keyword>
<gene>
    <name evidence="1" type="ORF">GmarT_05260</name>
</gene>
<name>A0ABX5YGC1_9PLAN</name>
<dbReference type="EMBL" id="CP042910">
    <property type="protein sequence ID" value="QEG14690.1"/>
    <property type="molecule type" value="Genomic_DNA"/>
</dbReference>
<dbReference type="Proteomes" id="UP000322887">
    <property type="component" value="Chromosome"/>
</dbReference>
<proteinExistence type="predicted"/>
<evidence type="ECO:0000313" key="1">
    <source>
        <dbReference type="EMBL" id="QEG14690.1"/>
    </source>
</evidence>
<reference evidence="1 2" key="1">
    <citation type="submission" date="2019-08" db="EMBL/GenBank/DDBJ databases">
        <title>Deep-cultivation of Planctomycetes and their phenomic and genomic characterization uncovers novel biology.</title>
        <authorList>
            <person name="Wiegand S."/>
            <person name="Jogler M."/>
            <person name="Boedeker C."/>
            <person name="Pinto D."/>
            <person name="Vollmers J."/>
            <person name="Rivas-Marin E."/>
            <person name="Kohn T."/>
            <person name="Peeters S.H."/>
            <person name="Heuer A."/>
            <person name="Rast P."/>
            <person name="Oberbeckmann S."/>
            <person name="Bunk B."/>
            <person name="Jeske O."/>
            <person name="Meyerdierks A."/>
            <person name="Storesund J.E."/>
            <person name="Kallscheuer N."/>
            <person name="Luecker S."/>
            <person name="Lage O.M."/>
            <person name="Pohl T."/>
            <person name="Merkel B.J."/>
            <person name="Hornburger P."/>
            <person name="Mueller R.-W."/>
            <person name="Bruemmer F."/>
            <person name="Labrenz M."/>
            <person name="Spormann A.M."/>
            <person name="Op den Camp H."/>
            <person name="Overmann J."/>
            <person name="Amann R."/>
            <person name="Jetten M.S.M."/>
            <person name="Mascher T."/>
            <person name="Medema M.H."/>
            <person name="Devos D.P."/>
            <person name="Kaster A.-K."/>
            <person name="Ovreas L."/>
            <person name="Rohde M."/>
            <person name="Galperin M.Y."/>
            <person name="Jogler C."/>
        </authorList>
    </citation>
    <scope>NUCLEOTIDE SEQUENCE [LARGE SCALE GENOMIC DNA]</scope>
    <source>
        <strain evidence="1 2">DSM 8797</strain>
    </source>
</reference>
<accession>A0ABX5YGC1</accession>
<evidence type="ECO:0000313" key="2">
    <source>
        <dbReference type="Proteomes" id="UP000322887"/>
    </source>
</evidence>
<protein>
    <submittedName>
        <fullName evidence="1">Uncharacterized protein</fullName>
    </submittedName>
</protein>